<proteinExistence type="predicted"/>
<reference evidence="1" key="1">
    <citation type="submission" date="2020-03" db="EMBL/GenBank/DDBJ databases">
        <title>Complete organellar genome analysis of the invasive marine red alga Caulacanthus okamurae (Caulacanthaceae, Rhodophyta) from Moss Landing, California, USA.</title>
        <authorList>
            <person name="Hughey J.R."/>
        </authorList>
    </citation>
    <scope>NUCLEOTIDE SEQUENCE</scope>
</reference>
<dbReference type="RefSeq" id="YP_009773996.1">
    <property type="nucleotide sequence ID" value="NC_047434.1"/>
</dbReference>
<dbReference type="AlphaFoldDB" id="A0A6H1U987"/>
<dbReference type="GeneID" id="54615598"/>
<organism evidence="1">
    <name type="scientific">Caulacanthus okamurae</name>
    <dbReference type="NCBI Taxonomy" id="152008"/>
    <lineage>
        <taxon>Eukaryota</taxon>
        <taxon>Rhodophyta</taxon>
        <taxon>Florideophyceae</taxon>
        <taxon>Rhodymeniophycidae</taxon>
        <taxon>Gigartinales</taxon>
        <taxon>Caulacanthaceae</taxon>
        <taxon>Caulacanthus</taxon>
    </lineage>
</organism>
<keyword evidence="1" id="KW-0150">Chloroplast</keyword>
<keyword evidence="1" id="KW-0934">Plastid</keyword>
<name>A0A6H1U987_9FLOR</name>
<protein>
    <submittedName>
        <fullName evidence="1">Thiamine biosynthesis protein S</fullName>
    </submittedName>
</protein>
<evidence type="ECO:0000313" key="1">
    <source>
        <dbReference type="EMBL" id="QIZ74613.1"/>
    </source>
</evidence>
<sequence>MAGVAKRLRQWIVAPLFAGSIPVIRPHAILKLHC</sequence>
<dbReference type="EMBL" id="MT193838">
    <property type="protein sequence ID" value="QIZ74613.1"/>
    <property type="molecule type" value="Genomic_DNA"/>
</dbReference>
<accession>A0A6H1U987</accession>
<gene>
    <name evidence="1" type="primary">thiS</name>
</gene>
<geneLocation type="chloroplast" evidence="1"/>